<evidence type="ECO:0000313" key="2">
    <source>
        <dbReference type="EMBL" id="CAG9125053.1"/>
    </source>
</evidence>
<dbReference type="OrthoDB" id="5843030at2759"/>
<dbReference type="Proteomes" id="UP000095284">
    <property type="component" value="Unplaced"/>
</dbReference>
<accession>A0A1I7S5T7</accession>
<proteinExistence type="predicted"/>
<dbReference type="Proteomes" id="UP000659654">
    <property type="component" value="Unassembled WGS sequence"/>
</dbReference>
<keyword evidence="4" id="KW-1185">Reference proteome</keyword>
<dbReference type="EMBL" id="CAJFCV020000005">
    <property type="protein sequence ID" value="CAG9125053.1"/>
    <property type="molecule type" value="Genomic_DNA"/>
</dbReference>
<evidence type="ECO:0000313" key="5">
    <source>
        <dbReference type="WBParaSite" id="BXY_0837300.1"/>
    </source>
</evidence>
<dbReference type="EMBL" id="CAJFDI010000005">
    <property type="protein sequence ID" value="CAD5232491.1"/>
    <property type="molecule type" value="Genomic_DNA"/>
</dbReference>
<evidence type="ECO:0000313" key="4">
    <source>
        <dbReference type="Proteomes" id="UP000659654"/>
    </source>
</evidence>
<sequence length="295" mass="34556">MVLLVSNSASSTSTIRTTTRRNFTGKRQVQREPAFVLRCPSPARTRHPHRLRISMAFYFNNSLLLQIDNGTVLTFDKLKGTSKVIQWKTFGDFNSAIVLWKNGKVRFEYEEKRHWYAMRIKSAEFHQLRGNWRCRMLVVSARNGKIHKAKYESKKWYGPQTTYFVIHKNQTTINPTVEYDRIDNRATKIKLDDKKIIKKETESAFDDSVIFTKPNEDFTVFHRMSRYRELAYIRNSDIKDERDEAGIQVGKITYVDEPSRQRNYSSVHALPANFCTKNQARVALTLLASYILQLL</sequence>
<evidence type="ECO:0000313" key="1">
    <source>
        <dbReference type="EMBL" id="CAD5232491.1"/>
    </source>
</evidence>
<evidence type="ECO:0000313" key="3">
    <source>
        <dbReference type="Proteomes" id="UP000095284"/>
    </source>
</evidence>
<reference evidence="5" key="1">
    <citation type="submission" date="2016-11" db="UniProtKB">
        <authorList>
            <consortium name="WormBaseParasite"/>
        </authorList>
    </citation>
    <scope>IDENTIFICATION</scope>
</reference>
<reference evidence="2" key="2">
    <citation type="submission" date="2020-08" db="EMBL/GenBank/DDBJ databases">
        <authorList>
            <person name="Kikuchi T."/>
        </authorList>
    </citation>
    <scope>NUCLEOTIDE SEQUENCE</scope>
    <source>
        <strain evidence="1">Ka4C1</strain>
    </source>
</reference>
<dbReference type="AlphaFoldDB" id="A0A1I7S5T7"/>
<dbReference type="WBParaSite" id="BXY_0837300.1">
    <property type="protein sequence ID" value="BXY_0837300.1"/>
    <property type="gene ID" value="BXY_0837300"/>
</dbReference>
<protein>
    <submittedName>
        <fullName evidence="1">(pine wood nematode) hypothetical protein</fullName>
    </submittedName>
</protein>
<name>A0A1I7S5T7_BURXY</name>
<dbReference type="Proteomes" id="UP000582659">
    <property type="component" value="Unassembled WGS sequence"/>
</dbReference>
<gene>
    <name evidence="1" type="ORF">BXYJ_LOCUS12582</name>
</gene>
<organism evidence="3 5">
    <name type="scientific">Bursaphelenchus xylophilus</name>
    <name type="common">Pinewood nematode worm</name>
    <name type="synonym">Aphelenchoides xylophilus</name>
    <dbReference type="NCBI Taxonomy" id="6326"/>
    <lineage>
        <taxon>Eukaryota</taxon>
        <taxon>Metazoa</taxon>
        <taxon>Ecdysozoa</taxon>
        <taxon>Nematoda</taxon>
        <taxon>Chromadorea</taxon>
        <taxon>Rhabditida</taxon>
        <taxon>Tylenchina</taxon>
        <taxon>Tylenchomorpha</taxon>
        <taxon>Aphelenchoidea</taxon>
        <taxon>Aphelenchoididae</taxon>
        <taxon>Bursaphelenchus</taxon>
    </lineage>
</organism>